<feature type="region of interest" description="Disordered" evidence="12">
    <location>
        <begin position="660"/>
        <end position="819"/>
    </location>
</feature>
<dbReference type="InterPro" id="IPR036236">
    <property type="entry name" value="Znf_C2H2_sf"/>
</dbReference>
<dbReference type="FunFam" id="3.30.160.60:FF:001370">
    <property type="entry name" value="Zinc finger protein"/>
    <property type="match status" value="1"/>
</dbReference>
<feature type="domain" description="C2H2-type" evidence="14">
    <location>
        <begin position="585"/>
        <end position="614"/>
    </location>
</feature>
<dbReference type="SUPFAM" id="SSF57667">
    <property type="entry name" value="beta-beta-alpha zinc fingers"/>
    <property type="match status" value="4"/>
</dbReference>
<dbReference type="FunFam" id="3.30.160.60:FF:002780">
    <property type="entry name" value="Protein CBR-EOR-1"/>
    <property type="match status" value="1"/>
</dbReference>
<keyword evidence="16" id="KW-1185">Reference proteome</keyword>
<feature type="compositionally biased region" description="Basic residues" evidence="12">
    <location>
        <begin position="790"/>
        <end position="802"/>
    </location>
</feature>
<comment type="caution">
    <text evidence="15">The sequence shown here is derived from an EMBL/GenBank/DDBJ whole genome shotgun (WGS) entry which is preliminary data.</text>
</comment>
<dbReference type="InParanoid" id="A0A2J7QVV0"/>
<accession>A0A2J7QVV0</accession>
<keyword evidence="7" id="KW-0805">Transcription regulation</keyword>
<feature type="compositionally biased region" description="Polar residues" evidence="12">
    <location>
        <begin position="806"/>
        <end position="819"/>
    </location>
</feature>
<feature type="domain" description="C2H2-type" evidence="14">
    <location>
        <begin position="615"/>
        <end position="642"/>
    </location>
</feature>
<evidence type="ECO:0000256" key="10">
    <source>
        <dbReference type="ARBA" id="ARBA00023242"/>
    </source>
</evidence>
<evidence type="ECO:0000313" key="16">
    <source>
        <dbReference type="Proteomes" id="UP000235965"/>
    </source>
</evidence>
<dbReference type="Proteomes" id="UP000235965">
    <property type="component" value="Unassembled WGS sequence"/>
</dbReference>
<dbReference type="Gene3D" id="3.30.160.60">
    <property type="entry name" value="Classic Zinc Finger"/>
    <property type="match status" value="6"/>
</dbReference>
<feature type="compositionally biased region" description="Low complexity" evidence="12">
    <location>
        <begin position="736"/>
        <end position="750"/>
    </location>
</feature>
<dbReference type="InterPro" id="IPR000210">
    <property type="entry name" value="BTB/POZ_dom"/>
</dbReference>
<comment type="subcellular location">
    <subcellularLocation>
        <location evidence="1">Nucleus</location>
    </subcellularLocation>
</comment>
<sequence>MALTALPNNPMNFTENQHGNVVLERLRVQREQGRFCDVTLYVEGKQFRAHRNVLASCSPYFDSILKMHRTVKERLTVTCQNSDIFQCLLNYMYTGSVVIDKNNVTELLRLANHFLVMKLKSYCAEYLDRYLDITNCLSVKEMAEKYNMPALSKAATLFVQVHLNKVILQDEILTCSLPKIEAFLSDKAWTVPQNAILGLITRWINYDVNLRERNMKTLLMFVNWNTFDGAAISEHIDREPLYSASEVSLYCILQTLVENNLLFPKYQNIYQVLQDKFSQTGITFDNDSFLNMAVSSSMDGLQESISDDASTGQQMITRTQESATELPDDAHINGITERKSEKCDTCPSVPKTVRVKHKLILCRSRRRCKQKFFGARPGARLAALKAALAARRNKGIQQRQDTGSDDEGLGDMPEDGLGCHLCSHVAHDTTHLEQHLAIVHEKDVTYKCGICGFICQWNKDYYGHMKTHFQGPPFKCDSCEYTCDRLHLVITHRMKHSDERPHRCDCCGYRCRTRPNLLVHMRCHTGDRPYKCETCGRAFAMKSTLEQHLASHSNDRPYLCDICGFSTKYLSHLIAHKRIHSGDVYRCSYPQCKYSTPKKSQLGSHARTHAGVRPHSCSICGRGFLEKSHLVRHERIHLEEKPFKCTQCEYASSRRDKLKEHFGRHHGENASAKVPYKARPMRGNASSSNGSRSANKNCQDGNSGTFSTTNNIQDRNTANPQRQPLGGGELDLMMQHHGPSSASSSTNNPSHPQPTSGYPNFPDGHHSSIDFHGHHHQLLNRPASKTDHHGLHHHQNPSHHHMLPPSVTSSRSQHHQTSAAAVAAMMLDPRFHHPNPSGAYHPAPPPVSMAAMVAQSGTNQNQAISGQHHQGEYPCMPLF</sequence>
<keyword evidence="9" id="KW-0804">Transcription</keyword>
<dbReference type="SMART" id="SM00225">
    <property type="entry name" value="BTB"/>
    <property type="match status" value="1"/>
</dbReference>
<dbReference type="EMBL" id="NEVH01009770">
    <property type="protein sequence ID" value="PNF32717.1"/>
    <property type="molecule type" value="Genomic_DNA"/>
</dbReference>
<dbReference type="Gene3D" id="1.25.40.420">
    <property type="match status" value="1"/>
</dbReference>
<dbReference type="FunFam" id="3.30.160.60:FF:000446">
    <property type="entry name" value="Zinc finger protein"/>
    <property type="match status" value="1"/>
</dbReference>
<dbReference type="PROSITE" id="PS00028">
    <property type="entry name" value="ZINC_FINGER_C2H2_1"/>
    <property type="match status" value="5"/>
</dbReference>
<dbReference type="FunFam" id="3.30.160.60:FF:000016">
    <property type="entry name" value="zinc finger protein 37 homolog"/>
    <property type="match status" value="1"/>
</dbReference>
<dbReference type="Pfam" id="PF00651">
    <property type="entry name" value="BTB"/>
    <property type="match status" value="1"/>
</dbReference>
<dbReference type="OrthoDB" id="6077919at2759"/>
<feature type="domain" description="C2H2-type" evidence="14">
    <location>
        <begin position="530"/>
        <end position="557"/>
    </location>
</feature>
<feature type="compositionally biased region" description="Polar residues" evidence="12">
    <location>
        <begin position="858"/>
        <end position="868"/>
    </location>
</feature>
<organism evidence="15 16">
    <name type="scientific">Cryptotermes secundus</name>
    <dbReference type="NCBI Taxonomy" id="105785"/>
    <lineage>
        <taxon>Eukaryota</taxon>
        <taxon>Metazoa</taxon>
        <taxon>Ecdysozoa</taxon>
        <taxon>Arthropoda</taxon>
        <taxon>Hexapoda</taxon>
        <taxon>Insecta</taxon>
        <taxon>Pterygota</taxon>
        <taxon>Neoptera</taxon>
        <taxon>Polyneoptera</taxon>
        <taxon>Dictyoptera</taxon>
        <taxon>Blattodea</taxon>
        <taxon>Blattoidea</taxon>
        <taxon>Termitoidae</taxon>
        <taxon>Kalotermitidae</taxon>
        <taxon>Cryptotermitinae</taxon>
        <taxon>Cryptotermes</taxon>
    </lineage>
</organism>
<dbReference type="GO" id="GO:0008270">
    <property type="term" value="F:zinc ion binding"/>
    <property type="evidence" value="ECO:0007669"/>
    <property type="project" value="UniProtKB-KW"/>
</dbReference>
<evidence type="ECO:0000256" key="2">
    <source>
        <dbReference type="ARBA" id="ARBA00006991"/>
    </source>
</evidence>
<dbReference type="GO" id="GO:0005634">
    <property type="term" value="C:nucleus"/>
    <property type="evidence" value="ECO:0007669"/>
    <property type="project" value="UniProtKB-SubCell"/>
</dbReference>
<dbReference type="PROSITE" id="PS50097">
    <property type="entry name" value="BTB"/>
    <property type="match status" value="1"/>
</dbReference>
<evidence type="ECO:0000259" key="14">
    <source>
        <dbReference type="PROSITE" id="PS50157"/>
    </source>
</evidence>
<keyword evidence="4" id="KW-0677">Repeat</keyword>
<dbReference type="InterPro" id="IPR013087">
    <property type="entry name" value="Znf_C2H2_type"/>
</dbReference>
<dbReference type="Pfam" id="PF00096">
    <property type="entry name" value="zf-C2H2"/>
    <property type="match status" value="2"/>
</dbReference>
<dbReference type="PANTHER" id="PTHR24394:SF29">
    <property type="entry name" value="MYONEURIN"/>
    <property type="match status" value="1"/>
</dbReference>
<feature type="domain" description="C2H2-type" evidence="14">
    <location>
        <begin position="643"/>
        <end position="670"/>
    </location>
</feature>
<keyword evidence="10" id="KW-0539">Nucleus</keyword>
<gene>
    <name evidence="15" type="ORF">B7P43_G11584</name>
</gene>
<evidence type="ECO:0000256" key="6">
    <source>
        <dbReference type="ARBA" id="ARBA00022833"/>
    </source>
</evidence>
<dbReference type="InterPro" id="IPR011705">
    <property type="entry name" value="BACK"/>
</dbReference>
<evidence type="ECO:0000256" key="5">
    <source>
        <dbReference type="ARBA" id="ARBA00022771"/>
    </source>
</evidence>
<dbReference type="PROSITE" id="PS50157">
    <property type="entry name" value="ZINC_FINGER_C2H2_2"/>
    <property type="match status" value="7"/>
</dbReference>
<dbReference type="SMART" id="SM00355">
    <property type="entry name" value="ZnF_C2H2"/>
    <property type="match status" value="9"/>
</dbReference>
<evidence type="ECO:0000256" key="1">
    <source>
        <dbReference type="ARBA" id="ARBA00004123"/>
    </source>
</evidence>
<evidence type="ECO:0000256" key="9">
    <source>
        <dbReference type="ARBA" id="ARBA00023163"/>
    </source>
</evidence>
<dbReference type="Pfam" id="PF07707">
    <property type="entry name" value="BACK"/>
    <property type="match status" value="1"/>
</dbReference>
<evidence type="ECO:0000259" key="13">
    <source>
        <dbReference type="PROSITE" id="PS50097"/>
    </source>
</evidence>
<comment type="similarity">
    <text evidence="2">Belongs to the krueppel C2H2-type zinc-finger protein family.</text>
</comment>
<feature type="domain" description="BTB" evidence="13">
    <location>
        <begin position="36"/>
        <end position="101"/>
    </location>
</feature>
<evidence type="ECO:0000313" key="15">
    <source>
        <dbReference type="EMBL" id="PNF32717.1"/>
    </source>
</evidence>
<keyword evidence="3" id="KW-0479">Metal-binding</keyword>
<feature type="domain" description="C2H2-type" evidence="14">
    <location>
        <begin position="558"/>
        <end position="585"/>
    </location>
</feature>
<proteinExistence type="inferred from homology"/>
<evidence type="ECO:0000256" key="11">
    <source>
        <dbReference type="PROSITE-ProRule" id="PRU00042"/>
    </source>
</evidence>
<dbReference type="Gene3D" id="3.30.710.10">
    <property type="entry name" value="Potassium Channel Kv1.1, Chain A"/>
    <property type="match status" value="1"/>
</dbReference>
<dbReference type="GO" id="GO:0003690">
    <property type="term" value="F:double-stranded DNA binding"/>
    <property type="evidence" value="ECO:0007669"/>
    <property type="project" value="UniProtKB-ARBA"/>
</dbReference>
<feature type="compositionally biased region" description="Polar residues" evidence="12">
    <location>
        <begin position="696"/>
        <end position="722"/>
    </location>
</feature>
<feature type="region of interest" description="Disordered" evidence="12">
    <location>
        <begin position="858"/>
        <end position="879"/>
    </location>
</feature>
<dbReference type="GO" id="GO:0000981">
    <property type="term" value="F:DNA-binding transcription factor activity, RNA polymerase II-specific"/>
    <property type="evidence" value="ECO:0007669"/>
    <property type="project" value="TreeGrafter"/>
</dbReference>
<keyword evidence="6" id="KW-0862">Zinc</keyword>
<reference evidence="15 16" key="1">
    <citation type="submission" date="2017-12" db="EMBL/GenBank/DDBJ databases">
        <title>Hemimetabolous genomes reveal molecular basis of termite eusociality.</title>
        <authorList>
            <person name="Harrison M.C."/>
            <person name="Jongepier E."/>
            <person name="Robertson H.M."/>
            <person name="Arning N."/>
            <person name="Bitard-Feildel T."/>
            <person name="Chao H."/>
            <person name="Childers C.P."/>
            <person name="Dinh H."/>
            <person name="Doddapaneni H."/>
            <person name="Dugan S."/>
            <person name="Gowin J."/>
            <person name="Greiner C."/>
            <person name="Han Y."/>
            <person name="Hu H."/>
            <person name="Hughes D.S.T."/>
            <person name="Huylmans A.-K."/>
            <person name="Kemena C."/>
            <person name="Kremer L.P.M."/>
            <person name="Lee S.L."/>
            <person name="Lopez-Ezquerra A."/>
            <person name="Mallet L."/>
            <person name="Monroy-Kuhn J.M."/>
            <person name="Moser A."/>
            <person name="Murali S.C."/>
            <person name="Muzny D.M."/>
            <person name="Otani S."/>
            <person name="Piulachs M.-D."/>
            <person name="Poelchau M."/>
            <person name="Qu J."/>
            <person name="Schaub F."/>
            <person name="Wada-Katsumata A."/>
            <person name="Worley K.C."/>
            <person name="Xie Q."/>
            <person name="Ylla G."/>
            <person name="Poulsen M."/>
            <person name="Gibbs R.A."/>
            <person name="Schal C."/>
            <person name="Richards S."/>
            <person name="Belles X."/>
            <person name="Korb J."/>
            <person name="Bornberg-Bauer E."/>
        </authorList>
    </citation>
    <scope>NUCLEOTIDE SEQUENCE [LARGE SCALE GENOMIC DNA]</scope>
    <source>
        <tissue evidence="15">Whole body</tissue>
    </source>
</reference>
<evidence type="ECO:0000256" key="3">
    <source>
        <dbReference type="ARBA" id="ARBA00022723"/>
    </source>
</evidence>
<keyword evidence="8" id="KW-0238">DNA-binding</keyword>
<dbReference type="PANTHER" id="PTHR24394">
    <property type="entry name" value="ZINC FINGER PROTEIN"/>
    <property type="match status" value="1"/>
</dbReference>
<feature type="domain" description="C2H2-type" evidence="14">
    <location>
        <begin position="474"/>
        <end position="501"/>
    </location>
</feature>
<feature type="compositionally biased region" description="Low complexity" evidence="12">
    <location>
        <begin position="682"/>
        <end position="695"/>
    </location>
</feature>
<dbReference type="CDD" id="cd18186">
    <property type="entry name" value="BTB_POZ_ZBTB_KLHL-like"/>
    <property type="match status" value="1"/>
</dbReference>
<keyword evidence="5 11" id="KW-0863">Zinc-finger</keyword>
<dbReference type="STRING" id="105785.A0A2J7QVV0"/>
<feature type="compositionally biased region" description="Basic and acidic residues" evidence="12">
    <location>
        <begin position="763"/>
        <end position="772"/>
    </location>
</feature>
<dbReference type="InterPro" id="IPR011333">
    <property type="entry name" value="SKP1/BTB/POZ_sf"/>
</dbReference>
<evidence type="ECO:0000256" key="12">
    <source>
        <dbReference type="SAM" id="MobiDB-lite"/>
    </source>
</evidence>
<dbReference type="AlphaFoldDB" id="A0A2J7QVV0"/>
<dbReference type="SUPFAM" id="SSF54695">
    <property type="entry name" value="POZ domain"/>
    <property type="match status" value="1"/>
</dbReference>
<name>A0A2J7QVV0_9NEOP</name>
<evidence type="ECO:0000256" key="8">
    <source>
        <dbReference type="ARBA" id="ARBA00023125"/>
    </source>
</evidence>
<feature type="domain" description="C2H2-type" evidence="14">
    <location>
        <begin position="502"/>
        <end position="529"/>
    </location>
</feature>
<evidence type="ECO:0000256" key="7">
    <source>
        <dbReference type="ARBA" id="ARBA00023015"/>
    </source>
</evidence>
<evidence type="ECO:0000256" key="4">
    <source>
        <dbReference type="ARBA" id="ARBA00022737"/>
    </source>
</evidence>
<protein>
    <submittedName>
        <fullName evidence="15">Uncharacterized protein</fullName>
    </submittedName>
</protein>